<accession>A0A3N4KHG0</accession>
<dbReference type="SUPFAM" id="SSF48452">
    <property type="entry name" value="TPR-like"/>
    <property type="match status" value="1"/>
</dbReference>
<keyword evidence="3" id="KW-1185">Reference proteome</keyword>
<protein>
    <submittedName>
        <fullName evidence="2">Uncharacterized protein</fullName>
    </submittedName>
</protein>
<name>A0A3N4KHG0_9PEZI</name>
<evidence type="ECO:0000313" key="2">
    <source>
        <dbReference type="EMBL" id="RPB09930.1"/>
    </source>
</evidence>
<dbReference type="EMBL" id="ML119147">
    <property type="protein sequence ID" value="RPB09930.1"/>
    <property type="molecule type" value="Genomic_DNA"/>
</dbReference>
<gene>
    <name evidence="2" type="ORF">P167DRAFT_576800</name>
</gene>
<dbReference type="InterPro" id="IPR011990">
    <property type="entry name" value="TPR-like_helical_dom_sf"/>
</dbReference>
<dbReference type="GO" id="GO:0042554">
    <property type="term" value="P:superoxide anion generation"/>
    <property type="evidence" value="ECO:0007669"/>
    <property type="project" value="TreeGrafter"/>
</dbReference>
<keyword evidence="1" id="KW-0802">TPR repeat</keyword>
<proteinExistence type="predicted"/>
<dbReference type="STRING" id="1392247.A0A3N4KHG0"/>
<dbReference type="InterPro" id="IPR051864">
    <property type="entry name" value="NCF2_NOXA1"/>
</dbReference>
<dbReference type="Proteomes" id="UP000277580">
    <property type="component" value="Unassembled WGS sequence"/>
</dbReference>
<dbReference type="PANTHER" id="PTHR15175">
    <property type="entry name" value="NEUTROPHIL CYTOSOLIC FACTOR 2, NEUTROPHIL NADPH OXIDASE FACTOR 2"/>
    <property type="match status" value="1"/>
</dbReference>
<dbReference type="SMART" id="SM00028">
    <property type="entry name" value="TPR"/>
    <property type="match status" value="2"/>
</dbReference>
<dbReference type="AlphaFoldDB" id="A0A3N4KHG0"/>
<dbReference type="PROSITE" id="PS50005">
    <property type="entry name" value="TPR"/>
    <property type="match status" value="2"/>
</dbReference>
<dbReference type="Pfam" id="PF13181">
    <property type="entry name" value="TPR_8"/>
    <property type="match status" value="2"/>
</dbReference>
<dbReference type="PANTHER" id="PTHR15175:SF0">
    <property type="entry name" value="SH3 DOMAIN-CONTAINING PROTEIN C23A1.17"/>
    <property type="match status" value="1"/>
</dbReference>
<evidence type="ECO:0000313" key="3">
    <source>
        <dbReference type="Proteomes" id="UP000277580"/>
    </source>
</evidence>
<organism evidence="2 3">
    <name type="scientific">Morchella conica CCBAS932</name>
    <dbReference type="NCBI Taxonomy" id="1392247"/>
    <lineage>
        <taxon>Eukaryota</taxon>
        <taxon>Fungi</taxon>
        <taxon>Dikarya</taxon>
        <taxon>Ascomycota</taxon>
        <taxon>Pezizomycotina</taxon>
        <taxon>Pezizomycetes</taxon>
        <taxon>Pezizales</taxon>
        <taxon>Morchellaceae</taxon>
        <taxon>Morchella</taxon>
    </lineage>
</organism>
<sequence length="224" mass="25647">MPYVRQIKIQNDAEERFDARDFDLCLAMYHELCFLSKPTAKLQFNIGQLHLREGSLRESVSWFESAIRIDPFLAVAYFQAGSIYIRLGRFEEARKAYIRCYDVALRRGSVLSAGDGTGDIDYHQIGLKYRLCCSDIQQNQRLSECWINTSLAMTRPETSCAPVNLDKEGKLVIVPEGLIFRVPEEIAKLARRMKAAETAEWRFRDEARVVAEVPRDSGRMGAWG</sequence>
<dbReference type="GO" id="GO:0016176">
    <property type="term" value="F:superoxide-generating NADPH oxidase activator activity"/>
    <property type="evidence" value="ECO:0007669"/>
    <property type="project" value="TreeGrafter"/>
</dbReference>
<feature type="repeat" description="TPR" evidence="1">
    <location>
        <begin position="74"/>
        <end position="107"/>
    </location>
</feature>
<dbReference type="OrthoDB" id="9450131at2759"/>
<dbReference type="InParanoid" id="A0A3N4KHG0"/>
<dbReference type="Gene3D" id="1.25.40.10">
    <property type="entry name" value="Tetratricopeptide repeat domain"/>
    <property type="match status" value="1"/>
</dbReference>
<reference evidence="2 3" key="1">
    <citation type="journal article" date="2018" name="Nat. Ecol. Evol.">
        <title>Pezizomycetes genomes reveal the molecular basis of ectomycorrhizal truffle lifestyle.</title>
        <authorList>
            <person name="Murat C."/>
            <person name="Payen T."/>
            <person name="Noel B."/>
            <person name="Kuo A."/>
            <person name="Morin E."/>
            <person name="Chen J."/>
            <person name="Kohler A."/>
            <person name="Krizsan K."/>
            <person name="Balestrini R."/>
            <person name="Da Silva C."/>
            <person name="Montanini B."/>
            <person name="Hainaut M."/>
            <person name="Levati E."/>
            <person name="Barry K.W."/>
            <person name="Belfiori B."/>
            <person name="Cichocki N."/>
            <person name="Clum A."/>
            <person name="Dockter R.B."/>
            <person name="Fauchery L."/>
            <person name="Guy J."/>
            <person name="Iotti M."/>
            <person name="Le Tacon F."/>
            <person name="Lindquist E.A."/>
            <person name="Lipzen A."/>
            <person name="Malagnac F."/>
            <person name="Mello A."/>
            <person name="Molinier V."/>
            <person name="Miyauchi S."/>
            <person name="Poulain J."/>
            <person name="Riccioni C."/>
            <person name="Rubini A."/>
            <person name="Sitrit Y."/>
            <person name="Splivallo R."/>
            <person name="Traeger S."/>
            <person name="Wang M."/>
            <person name="Zifcakova L."/>
            <person name="Wipf D."/>
            <person name="Zambonelli A."/>
            <person name="Paolocci F."/>
            <person name="Nowrousian M."/>
            <person name="Ottonello S."/>
            <person name="Baldrian P."/>
            <person name="Spatafora J.W."/>
            <person name="Henrissat B."/>
            <person name="Nagy L.G."/>
            <person name="Aury J.M."/>
            <person name="Wincker P."/>
            <person name="Grigoriev I.V."/>
            <person name="Bonfante P."/>
            <person name="Martin F.M."/>
        </authorList>
    </citation>
    <scope>NUCLEOTIDE SEQUENCE [LARGE SCALE GENOMIC DNA]</scope>
    <source>
        <strain evidence="2 3">CCBAS932</strain>
    </source>
</reference>
<dbReference type="InterPro" id="IPR019734">
    <property type="entry name" value="TPR_rpt"/>
</dbReference>
<feature type="repeat" description="TPR" evidence="1">
    <location>
        <begin position="40"/>
        <end position="73"/>
    </location>
</feature>
<evidence type="ECO:0000256" key="1">
    <source>
        <dbReference type="PROSITE-ProRule" id="PRU00339"/>
    </source>
</evidence>